<keyword evidence="2 3" id="KW-0808">Transferase</keyword>
<dbReference type="InterPro" id="IPR029035">
    <property type="entry name" value="DHS-like_NAD/FAD-binding_dom"/>
</dbReference>
<dbReference type="RefSeq" id="WP_282012011.1">
    <property type="nucleotide sequence ID" value="NZ_OX336137.1"/>
</dbReference>
<dbReference type="InterPro" id="IPR002773">
    <property type="entry name" value="Deoxyhypusine_synthase"/>
</dbReference>
<dbReference type="Gene3D" id="3.40.910.10">
    <property type="entry name" value="Deoxyhypusine synthase"/>
    <property type="match status" value="1"/>
</dbReference>
<sequence length="366" mass="40913">MAYKDFLKSLHPLDPEEKKLKKNLLKTKIEPIDYTKIKSVADLVDAYKHTSIQARNVGMCASIFERMLTDKERPTIMLGLAGPLIAAGLRKVIRDLIHYNMVDVVVTTGAVVYQDYYGAQGAGHYRGSPHADDGVLRDLLINRIYDTYVDEEKFAQFDSLIGAFADGLKPRSYSSREFLHALSKSIDDPESILVTARKKGVPIFCPAINDSSIGIGLTEHYYIAKKNGRKPITLDAIRDNYEITQLVCKSKRTAAFYVAGGVPKNYINDSIVMSYVFGKNTGGHKYAIQMTTDSPHWGGLSGSTLAEAQSWGKINREANHCMAFVEPSVSLPLIFGSAFQKKAHKHRSRLSIKWSRDTLKEFKVKK</sequence>
<comment type="similarity">
    <text evidence="1">Belongs to the deoxyhypusine synthase family.</text>
</comment>
<dbReference type="Pfam" id="PF01916">
    <property type="entry name" value="DS"/>
    <property type="match status" value="1"/>
</dbReference>
<organism evidence="3 4">
    <name type="scientific">Nitrospina watsonii</name>
    <dbReference type="NCBI Taxonomy" id="1323948"/>
    <lineage>
        <taxon>Bacteria</taxon>
        <taxon>Pseudomonadati</taxon>
        <taxon>Nitrospinota/Tectimicrobiota group</taxon>
        <taxon>Nitrospinota</taxon>
        <taxon>Nitrospinia</taxon>
        <taxon>Nitrospinales</taxon>
        <taxon>Nitrospinaceae</taxon>
        <taxon>Nitrospina</taxon>
    </lineage>
</organism>
<evidence type="ECO:0000313" key="4">
    <source>
        <dbReference type="Proteomes" id="UP001157733"/>
    </source>
</evidence>
<protein>
    <submittedName>
        <fullName evidence="3">Deoxyhypusine synthase-like protein</fullName>
        <ecNumber evidence="3">2.5.-.-</ecNumber>
    </submittedName>
</protein>
<name>A0ABM9HGJ2_9BACT</name>
<dbReference type="Proteomes" id="UP001157733">
    <property type="component" value="Chromosome"/>
</dbReference>
<proteinExistence type="inferred from homology"/>
<reference evidence="3 4" key="1">
    <citation type="submission" date="2022-09" db="EMBL/GenBank/DDBJ databases">
        <authorList>
            <person name="Kop L."/>
        </authorList>
    </citation>
    <scope>NUCLEOTIDE SEQUENCE [LARGE SCALE GENOMIC DNA]</scope>
    <source>
        <strain evidence="3 4">347</strain>
    </source>
</reference>
<dbReference type="PANTHER" id="PTHR11703:SF2">
    <property type="entry name" value="DEOXYHYPUSINE SYNTHASE-LIKE PROTEIN"/>
    <property type="match status" value="1"/>
</dbReference>
<dbReference type="EMBL" id="OX336137">
    <property type="protein sequence ID" value="CAI2719161.1"/>
    <property type="molecule type" value="Genomic_DNA"/>
</dbReference>
<accession>A0ABM9HGJ2</accession>
<dbReference type="EC" id="2.5.-.-" evidence="3"/>
<gene>
    <name evidence="3" type="ORF">NSPWAT_2305</name>
</gene>
<keyword evidence="4" id="KW-1185">Reference proteome</keyword>
<evidence type="ECO:0000256" key="2">
    <source>
        <dbReference type="ARBA" id="ARBA00022679"/>
    </source>
</evidence>
<dbReference type="InterPro" id="IPR036982">
    <property type="entry name" value="Deoxyhypusine_synthase_sf"/>
</dbReference>
<evidence type="ECO:0000313" key="3">
    <source>
        <dbReference type="EMBL" id="CAI2719161.1"/>
    </source>
</evidence>
<dbReference type="PANTHER" id="PTHR11703">
    <property type="entry name" value="DEOXYHYPUSINE SYNTHASE"/>
    <property type="match status" value="1"/>
</dbReference>
<evidence type="ECO:0000256" key="1">
    <source>
        <dbReference type="ARBA" id="ARBA00009892"/>
    </source>
</evidence>
<dbReference type="GO" id="GO:0016740">
    <property type="term" value="F:transferase activity"/>
    <property type="evidence" value="ECO:0007669"/>
    <property type="project" value="UniProtKB-KW"/>
</dbReference>
<dbReference type="SUPFAM" id="SSF52467">
    <property type="entry name" value="DHS-like NAD/FAD-binding domain"/>
    <property type="match status" value="1"/>
</dbReference>